<organism evidence="2 3">
    <name type="scientific">Sesamum alatum</name>
    <dbReference type="NCBI Taxonomy" id="300844"/>
    <lineage>
        <taxon>Eukaryota</taxon>
        <taxon>Viridiplantae</taxon>
        <taxon>Streptophyta</taxon>
        <taxon>Embryophyta</taxon>
        <taxon>Tracheophyta</taxon>
        <taxon>Spermatophyta</taxon>
        <taxon>Magnoliopsida</taxon>
        <taxon>eudicotyledons</taxon>
        <taxon>Gunneridae</taxon>
        <taxon>Pentapetalae</taxon>
        <taxon>asterids</taxon>
        <taxon>lamiids</taxon>
        <taxon>Lamiales</taxon>
        <taxon>Pedaliaceae</taxon>
        <taxon>Sesamum</taxon>
    </lineage>
</organism>
<keyword evidence="3" id="KW-1185">Reference proteome</keyword>
<sequence length="300" mass="32766">MVMNARIAQLSRALRGGSTSAVAGRSSESEPPSSSPTVVAADGGPVVAALLAEGVEVAASAEEVVVEVAANAGPSKKRKRKHKKHRSKGSSKSSKRSRLRPERQAAMDAAEEKENTKHLKEMVVWWKQARKELKAPSSRTAEMESEKLIPNWAISARSSVLRSLTAHTRVEEHIAHVLTQAQLYHAKEAAQEAIANAFQHGRNDGEVAGRARGVAEGREAFLYSDEYKKMIVAHRLEGAQDFLKTPTFKLAVNIQSARFLNEGRQVHVSSGSPQGLYGWFRSHSSRPFIGCYAPTIPKRS</sequence>
<name>A0AAE2CEG4_9LAMI</name>
<dbReference type="EMBL" id="JACGWO010000009">
    <property type="protein sequence ID" value="KAK4419179.1"/>
    <property type="molecule type" value="Genomic_DNA"/>
</dbReference>
<feature type="compositionally biased region" description="Basic and acidic residues" evidence="1">
    <location>
        <begin position="99"/>
        <end position="114"/>
    </location>
</feature>
<dbReference type="Proteomes" id="UP001293254">
    <property type="component" value="Unassembled WGS sequence"/>
</dbReference>
<comment type="caution">
    <text evidence="2">The sequence shown here is derived from an EMBL/GenBank/DDBJ whole genome shotgun (WGS) entry which is preliminary data.</text>
</comment>
<feature type="region of interest" description="Disordered" evidence="1">
    <location>
        <begin position="12"/>
        <end position="40"/>
    </location>
</feature>
<feature type="compositionally biased region" description="Basic residues" evidence="1">
    <location>
        <begin position="75"/>
        <end position="98"/>
    </location>
</feature>
<evidence type="ECO:0000313" key="2">
    <source>
        <dbReference type="EMBL" id="KAK4419179.1"/>
    </source>
</evidence>
<proteinExistence type="predicted"/>
<evidence type="ECO:0000313" key="3">
    <source>
        <dbReference type="Proteomes" id="UP001293254"/>
    </source>
</evidence>
<feature type="region of interest" description="Disordered" evidence="1">
    <location>
        <begin position="72"/>
        <end position="114"/>
    </location>
</feature>
<dbReference type="AlphaFoldDB" id="A0AAE2CEG4"/>
<accession>A0AAE2CEG4</accession>
<feature type="compositionally biased region" description="Low complexity" evidence="1">
    <location>
        <begin position="29"/>
        <end position="40"/>
    </location>
</feature>
<evidence type="ECO:0000256" key="1">
    <source>
        <dbReference type="SAM" id="MobiDB-lite"/>
    </source>
</evidence>
<reference evidence="2" key="2">
    <citation type="journal article" date="2024" name="Plant">
        <title>Genomic evolution and insights into agronomic trait innovations of Sesamum species.</title>
        <authorList>
            <person name="Miao H."/>
            <person name="Wang L."/>
            <person name="Qu L."/>
            <person name="Liu H."/>
            <person name="Sun Y."/>
            <person name="Le M."/>
            <person name="Wang Q."/>
            <person name="Wei S."/>
            <person name="Zheng Y."/>
            <person name="Lin W."/>
            <person name="Duan Y."/>
            <person name="Cao H."/>
            <person name="Xiong S."/>
            <person name="Wang X."/>
            <person name="Wei L."/>
            <person name="Li C."/>
            <person name="Ma Q."/>
            <person name="Ju M."/>
            <person name="Zhao R."/>
            <person name="Li G."/>
            <person name="Mu C."/>
            <person name="Tian Q."/>
            <person name="Mei H."/>
            <person name="Zhang T."/>
            <person name="Gao T."/>
            <person name="Zhang H."/>
        </authorList>
    </citation>
    <scope>NUCLEOTIDE SEQUENCE</scope>
    <source>
        <strain evidence="2">3651</strain>
    </source>
</reference>
<protein>
    <submittedName>
        <fullName evidence="2">Uncharacterized protein</fullName>
    </submittedName>
</protein>
<reference evidence="2" key="1">
    <citation type="submission" date="2020-06" db="EMBL/GenBank/DDBJ databases">
        <authorList>
            <person name="Li T."/>
            <person name="Hu X."/>
            <person name="Zhang T."/>
            <person name="Song X."/>
            <person name="Zhang H."/>
            <person name="Dai N."/>
            <person name="Sheng W."/>
            <person name="Hou X."/>
            <person name="Wei L."/>
        </authorList>
    </citation>
    <scope>NUCLEOTIDE SEQUENCE</scope>
    <source>
        <strain evidence="2">3651</strain>
        <tissue evidence="2">Leaf</tissue>
    </source>
</reference>
<gene>
    <name evidence="2" type="ORF">Salat_2330700</name>
</gene>